<dbReference type="Gene3D" id="2.60.120.10">
    <property type="entry name" value="Jelly Rolls"/>
    <property type="match status" value="1"/>
</dbReference>
<dbReference type="Proteomes" id="UP000593719">
    <property type="component" value="Chromosome"/>
</dbReference>
<dbReference type="CDD" id="cd07007">
    <property type="entry name" value="cupin_CapF-like_C"/>
    <property type="match status" value="1"/>
</dbReference>
<reference evidence="3 4" key="1">
    <citation type="submission" date="2019-06" db="EMBL/GenBank/DDBJ databases">
        <title>Sulfurimonas gotlandica sp. nov., a chemoautotrophic and psychrotolerant epsilonproteobacterium isolated from a pelagic redoxcline, and an emended description of the genus Sulfurimonas.</title>
        <authorList>
            <person name="Wang S."/>
            <person name="Jiang L."/>
            <person name="Shao Z."/>
        </authorList>
    </citation>
    <scope>NUCLEOTIDE SEQUENCE [LARGE SCALE GENOMIC DNA]</scope>
    <source>
        <strain evidence="3 4">S2-6</strain>
    </source>
</reference>
<sequence length="367" mass="41938">MKVLVTGSNGFIAKNLIEHLKRDDNIMLYCYSKKDSMDILEAYAKEADFIFHLAGVNRPENISEFYEGNSNLTKKIVDVLLKSGKSTPILFSSSTQATLDNDYGKSKLEAEELLLDYSKKSGANVYIYRLPNIFGKWARPNYNSVVATWCYNITHDLPLHVNNPSTQLSLVYVDDVVQSFLNTLHNGNKKQYIEIDTLYVKSLGEIEELLCQFKKSREDLTIPHVGVGFERALYATYLSYLPLEKFSYTLKGHQDKRGAFYEILKTLDSGQFSLSTTAPGVTRGNHYHHTKNEKFLVVRGEALIEFRHIVTNEIVSYQVSDKKMEIVEMIPGYTHNITNTGDEEMVLLLWANEAFDQDNPDTYFLEV</sequence>
<dbReference type="InterPro" id="IPR011051">
    <property type="entry name" value="RmlC_Cupin_sf"/>
</dbReference>
<dbReference type="EMBL" id="CP041235">
    <property type="protein sequence ID" value="QOP43238.1"/>
    <property type="molecule type" value="Genomic_DNA"/>
</dbReference>
<dbReference type="AlphaFoldDB" id="A0A7M1B3F1"/>
<dbReference type="Pfam" id="PF01370">
    <property type="entry name" value="Epimerase"/>
    <property type="match status" value="1"/>
</dbReference>
<name>A0A7M1B3F1_9BACT</name>
<dbReference type="RefSeq" id="WP_193151535.1">
    <property type="nucleotide sequence ID" value="NZ_CP041235.1"/>
</dbReference>
<gene>
    <name evidence="3" type="ORF">FJR45_04470</name>
</gene>
<dbReference type="PANTHER" id="PTHR43245:SF55">
    <property type="entry name" value="NAD(P)-BINDING DOMAIN-CONTAINING PROTEIN"/>
    <property type="match status" value="1"/>
</dbReference>
<evidence type="ECO:0000313" key="4">
    <source>
        <dbReference type="Proteomes" id="UP000593719"/>
    </source>
</evidence>
<dbReference type="InterPro" id="IPR029303">
    <property type="entry name" value="CapF_C"/>
</dbReference>
<proteinExistence type="predicted"/>
<evidence type="ECO:0000313" key="3">
    <source>
        <dbReference type="EMBL" id="QOP43238.1"/>
    </source>
</evidence>
<evidence type="ECO:0000259" key="1">
    <source>
        <dbReference type="Pfam" id="PF01370"/>
    </source>
</evidence>
<dbReference type="InterPro" id="IPR050177">
    <property type="entry name" value="Lipid_A_modif_metabolic_enz"/>
</dbReference>
<dbReference type="SUPFAM" id="SSF51182">
    <property type="entry name" value="RmlC-like cupins"/>
    <property type="match status" value="1"/>
</dbReference>
<dbReference type="InterPro" id="IPR014710">
    <property type="entry name" value="RmlC-like_jellyroll"/>
</dbReference>
<dbReference type="InterPro" id="IPR001509">
    <property type="entry name" value="Epimerase_deHydtase"/>
</dbReference>
<keyword evidence="4" id="KW-1185">Reference proteome</keyword>
<dbReference type="PANTHER" id="PTHR43245">
    <property type="entry name" value="BIFUNCTIONAL POLYMYXIN RESISTANCE PROTEIN ARNA"/>
    <property type="match status" value="1"/>
</dbReference>
<dbReference type="InterPro" id="IPR036291">
    <property type="entry name" value="NAD(P)-bd_dom_sf"/>
</dbReference>
<dbReference type="SUPFAM" id="SSF51735">
    <property type="entry name" value="NAD(P)-binding Rossmann-fold domains"/>
    <property type="match status" value="1"/>
</dbReference>
<dbReference type="Gene3D" id="3.40.50.720">
    <property type="entry name" value="NAD(P)-binding Rossmann-like Domain"/>
    <property type="match status" value="1"/>
</dbReference>
<dbReference type="Pfam" id="PF14667">
    <property type="entry name" value="Polysacc_synt_C"/>
    <property type="match status" value="1"/>
</dbReference>
<evidence type="ECO:0000259" key="2">
    <source>
        <dbReference type="Pfam" id="PF14667"/>
    </source>
</evidence>
<protein>
    <submittedName>
        <fullName evidence="3">SDR family oxidoreductase</fullName>
    </submittedName>
</protein>
<organism evidence="3 4">
    <name type="scientific">Sulfurimonas sediminis</name>
    <dbReference type="NCBI Taxonomy" id="2590020"/>
    <lineage>
        <taxon>Bacteria</taxon>
        <taxon>Pseudomonadati</taxon>
        <taxon>Campylobacterota</taxon>
        <taxon>Epsilonproteobacteria</taxon>
        <taxon>Campylobacterales</taxon>
        <taxon>Sulfurimonadaceae</taxon>
        <taxon>Sulfurimonas</taxon>
    </lineage>
</organism>
<feature type="domain" description="NAD-dependent epimerase/dehydratase" evidence="1">
    <location>
        <begin position="3"/>
        <end position="189"/>
    </location>
</feature>
<dbReference type="KEGG" id="ssei:FJR45_04470"/>
<accession>A0A7M1B3F1</accession>
<feature type="domain" description="Capsular polysaccharide assembling protein CapF C-terminal" evidence="2">
    <location>
        <begin position="253"/>
        <end position="363"/>
    </location>
</feature>